<feature type="region of interest" description="Disordered" evidence="1">
    <location>
        <begin position="1"/>
        <end position="58"/>
    </location>
</feature>
<dbReference type="Pfam" id="PF13522">
    <property type="entry name" value="GATase_6"/>
    <property type="match status" value="1"/>
</dbReference>
<proteinExistence type="predicted"/>
<dbReference type="PROSITE" id="PS51278">
    <property type="entry name" value="GATASE_TYPE_2"/>
    <property type="match status" value="1"/>
</dbReference>
<dbReference type="InterPro" id="IPR029055">
    <property type="entry name" value="Ntn_hydrolases_N"/>
</dbReference>
<dbReference type="EMBL" id="CP000975">
    <property type="protein sequence ID" value="ACD82386.1"/>
    <property type="molecule type" value="Genomic_DNA"/>
</dbReference>
<dbReference type="Proteomes" id="UP000009149">
    <property type="component" value="Chromosome"/>
</dbReference>
<dbReference type="SUPFAM" id="SSF56235">
    <property type="entry name" value="N-terminal nucleophile aminohydrolases (Ntn hydrolases)"/>
    <property type="match status" value="1"/>
</dbReference>
<dbReference type="eggNOG" id="COG0034">
    <property type="taxonomic scope" value="Bacteria"/>
</dbReference>
<feature type="compositionally biased region" description="Basic residues" evidence="1">
    <location>
        <begin position="46"/>
        <end position="58"/>
    </location>
</feature>
<reference evidence="3 4" key="1">
    <citation type="journal article" date="2008" name="Biol. Direct">
        <title>Complete genome sequence of the extremely acidophilic methanotroph isolate V4, Methylacidiphilum infernorum, a representative of the bacterial phylum Verrucomicrobia.</title>
        <authorList>
            <person name="Hou S."/>
            <person name="Makarova K.S."/>
            <person name="Saw J.H."/>
            <person name="Senin P."/>
            <person name="Ly B.V."/>
            <person name="Zhou Z."/>
            <person name="Ren Y."/>
            <person name="Wang J."/>
            <person name="Galperin M.Y."/>
            <person name="Omelchenko M.V."/>
            <person name="Wolf Y.I."/>
            <person name="Yutin N."/>
            <person name="Koonin E.V."/>
            <person name="Stott M.B."/>
            <person name="Mountain B.W."/>
            <person name="Crowe M.A."/>
            <person name="Smirnova A.V."/>
            <person name="Dunfield P.F."/>
            <person name="Feng L."/>
            <person name="Wang L."/>
            <person name="Alam M."/>
        </authorList>
    </citation>
    <scope>NUCLEOTIDE SEQUENCE [LARGE SCALE GENOMIC DNA]</scope>
    <source>
        <strain evidence="4">Isolate V4</strain>
    </source>
</reference>
<evidence type="ECO:0000256" key="1">
    <source>
        <dbReference type="SAM" id="MobiDB-lite"/>
    </source>
</evidence>
<dbReference type="AlphaFoldDB" id="B3DYA9"/>
<dbReference type="KEGG" id="min:Minf_0328"/>
<name>B3DYA9_METI4</name>
<evidence type="ECO:0000313" key="4">
    <source>
        <dbReference type="Proteomes" id="UP000009149"/>
    </source>
</evidence>
<evidence type="ECO:0000259" key="2">
    <source>
        <dbReference type="PROSITE" id="PS51278"/>
    </source>
</evidence>
<dbReference type="Gene3D" id="3.60.20.10">
    <property type="entry name" value="Glutamine Phosphoribosylpyrophosphate, subunit 1, domain 1"/>
    <property type="match status" value="1"/>
</dbReference>
<dbReference type="HOGENOM" id="CLU_1233840_0_0_0"/>
<protein>
    <submittedName>
        <fullName evidence="3">Glucosamine 6-phosphate synthetase</fullName>
    </submittedName>
</protein>
<evidence type="ECO:0000313" key="3">
    <source>
        <dbReference type="EMBL" id="ACD82386.1"/>
    </source>
</evidence>
<dbReference type="STRING" id="481448.Minf_0328"/>
<accession>B3DYA9</accession>
<organism evidence="3 4">
    <name type="scientific">Methylacidiphilum infernorum (isolate V4)</name>
    <name type="common">Methylokorus infernorum (strain V4)</name>
    <dbReference type="NCBI Taxonomy" id="481448"/>
    <lineage>
        <taxon>Bacteria</taxon>
        <taxon>Pseudomonadati</taxon>
        <taxon>Verrucomicrobiota</taxon>
        <taxon>Methylacidiphilae</taxon>
        <taxon>Methylacidiphilales</taxon>
        <taxon>Methylacidiphilaceae</taxon>
        <taxon>Methylacidiphilum (ex Ratnadevi et al. 2023)</taxon>
    </lineage>
</organism>
<dbReference type="InterPro" id="IPR017932">
    <property type="entry name" value="GATase_2_dom"/>
</dbReference>
<feature type="domain" description="Glutamine amidotransferase type-2" evidence="2">
    <location>
        <begin position="1"/>
        <end position="224"/>
    </location>
</feature>
<gene>
    <name evidence="3" type="primary">glmS</name>
    <name evidence="3" type="ordered locus">Minf_0328</name>
</gene>
<sequence>MEKKASPGPHRMRHFRVGPAAHRGTRPPGVAIHPAPGPEREPGPSPHRRLLAQPRRRGPALQAIRIGRAVRHRQVIPGDTGRDGQQGTLLVGHTHWHTRGRECINRNNSPIRTGDVIGIHNGTIYNADHLFRRLRLQHFVEVDNELLFRLADRAFWDKTPDLERFKHDLALCREQITAVLADEHGWRPLPLEPMTRLVFRHESLVEFSMKSLTFIAQGKRGKAP</sequence>